<name>A0ABZ2CGQ4_9BACI</name>
<dbReference type="SUPFAM" id="SSF47384">
    <property type="entry name" value="Homodimeric domain of signal transducing histidine kinase"/>
    <property type="match status" value="1"/>
</dbReference>
<evidence type="ECO:0000256" key="2">
    <source>
        <dbReference type="ARBA" id="ARBA00004651"/>
    </source>
</evidence>
<comment type="catalytic activity">
    <reaction evidence="1">
        <text>ATP + protein L-histidine = ADP + protein N-phospho-L-histidine.</text>
        <dbReference type="EC" id="2.7.13.3"/>
    </reaction>
</comment>
<keyword evidence="4" id="KW-1003">Cell membrane</keyword>
<dbReference type="PROSITE" id="PS50109">
    <property type="entry name" value="HIS_KIN"/>
    <property type="match status" value="1"/>
</dbReference>
<dbReference type="PANTHER" id="PTHR43065:SF10">
    <property type="entry name" value="PEROXIDE STRESS-ACTIVATED HISTIDINE KINASE MAK3"/>
    <property type="match status" value="1"/>
</dbReference>
<keyword evidence="12" id="KW-0902">Two-component regulatory system</keyword>
<accession>A0ABZ2CGQ4</accession>
<keyword evidence="5" id="KW-0597">Phosphoprotein</keyword>
<gene>
    <name evidence="15" type="ORF">R4Z09_08370</name>
</gene>
<feature type="transmembrane region" description="Helical" evidence="13">
    <location>
        <begin position="242"/>
        <end position="264"/>
    </location>
</feature>
<protein>
    <recommendedName>
        <fullName evidence="3">histidine kinase</fullName>
        <ecNumber evidence="3">2.7.13.3</ecNumber>
    </recommendedName>
</protein>
<feature type="domain" description="Histidine kinase" evidence="14">
    <location>
        <begin position="290"/>
        <end position="496"/>
    </location>
</feature>
<dbReference type="InterPro" id="IPR005467">
    <property type="entry name" value="His_kinase_dom"/>
</dbReference>
<dbReference type="CDD" id="cd00082">
    <property type="entry name" value="HisKA"/>
    <property type="match status" value="1"/>
</dbReference>
<evidence type="ECO:0000256" key="9">
    <source>
        <dbReference type="ARBA" id="ARBA00022777"/>
    </source>
</evidence>
<keyword evidence="6" id="KW-0808">Transferase</keyword>
<evidence type="ECO:0000256" key="4">
    <source>
        <dbReference type="ARBA" id="ARBA00022475"/>
    </source>
</evidence>
<sequence length="507" mass="57929">MKKKMILTLLYIMIVILPIICTTYFYAKDAIKNDETARIQHAKWVAEIHEKHWNTLISEAVTIMDMLSVTAASIQDMPQQMEAILYKTNQADPRYGGIYLLDSKGTALAGNTLLLKEDNLSTQSYIQEVIHTKDTIISDQSEKLTNGQEVVGIAKPVLDENQELMFIIVAFLKVGYIQNITEMLTPEDQFFITNSAGKTILHVNGNKNKKENKYFILPIERIPWEIHVKLQAADYKQLHWKIINFSLIILILCHIVYLLTYYFLQRRHAAQQKKANDLHKLELVGTFAASMAHEIRNPLTGIKGLVQLLGEKYTSEKDQSYFTVIDQEINRINQIVSEFLILGKPSVIKTDFFNINEIVSELRPLIQFEAMRNHHECLFIEPEDPIFVHCSKDQMKQVMLNICKNAIESMKSDGKLTINLKLFSNECHLLISDTGIGISPRDMKKLFKPFYTSKETGTGLGLVVCKRIIDSFGGTITIDSKINRGTTVTISLPVKEEYPHMERDENA</sequence>
<feature type="transmembrane region" description="Helical" evidence="13">
    <location>
        <begin position="7"/>
        <end position="27"/>
    </location>
</feature>
<evidence type="ECO:0000256" key="5">
    <source>
        <dbReference type="ARBA" id="ARBA00022553"/>
    </source>
</evidence>
<dbReference type="InterPro" id="IPR036890">
    <property type="entry name" value="HATPase_C_sf"/>
</dbReference>
<dbReference type="PANTHER" id="PTHR43065">
    <property type="entry name" value="SENSOR HISTIDINE KINASE"/>
    <property type="match status" value="1"/>
</dbReference>
<evidence type="ECO:0000313" key="15">
    <source>
        <dbReference type="EMBL" id="WVX82976.1"/>
    </source>
</evidence>
<evidence type="ECO:0000256" key="10">
    <source>
        <dbReference type="ARBA" id="ARBA00022840"/>
    </source>
</evidence>
<proteinExistence type="predicted"/>
<evidence type="ECO:0000259" key="14">
    <source>
        <dbReference type="PROSITE" id="PS50109"/>
    </source>
</evidence>
<dbReference type="SUPFAM" id="SSF103190">
    <property type="entry name" value="Sensory domain-like"/>
    <property type="match status" value="1"/>
</dbReference>
<evidence type="ECO:0000256" key="12">
    <source>
        <dbReference type="ARBA" id="ARBA00023012"/>
    </source>
</evidence>
<dbReference type="Gene3D" id="3.30.565.10">
    <property type="entry name" value="Histidine kinase-like ATPase, C-terminal domain"/>
    <property type="match status" value="1"/>
</dbReference>
<dbReference type="SMART" id="SM00387">
    <property type="entry name" value="HATPase_c"/>
    <property type="match status" value="1"/>
</dbReference>
<dbReference type="InterPro" id="IPR029151">
    <property type="entry name" value="Sensor-like_sf"/>
</dbReference>
<comment type="subcellular location">
    <subcellularLocation>
        <location evidence="2">Cell membrane</location>
        <topology evidence="2">Multi-pass membrane protein</topology>
    </subcellularLocation>
</comment>
<dbReference type="PRINTS" id="PR00344">
    <property type="entry name" value="BCTRLSENSOR"/>
</dbReference>
<keyword evidence="8" id="KW-0547">Nucleotide-binding</keyword>
<dbReference type="Pfam" id="PF02518">
    <property type="entry name" value="HATPase_c"/>
    <property type="match status" value="1"/>
</dbReference>
<dbReference type="RefSeq" id="WP_338451869.1">
    <property type="nucleotide sequence ID" value="NZ_CP137640.1"/>
</dbReference>
<dbReference type="InterPro" id="IPR004358">
    <property type="entry name" value="Sig_transdc_His_kin-like_C"/>
</dbReference>
<organism evidence="15 16">
    <name type="scientific">Niallia oryzisoli</name>
    <dbReference type="NCBI Taxonomy" id="1737571"/>
    <lineage>
        <taxon>Bacteria</taxon>
        <taxon>Bacillati</taxon>
        <taxon>Bacillota</taxon>
        <taxon>Bacilli</taxon>
        <taxon>Bacillales</taxon>
        <taxon>Bacillaceae</taxon>
        <taxon>Niallia</taxon>
    </lineage>
</organism>
<keyword evidence="9" id="KW-0418">Kinase</keyword>
<dbReference type="InterPro" id="IPR003661">
    <property type="entry name" value="HisK_dim/P_dom"/>
</dbReference>
<evidence type="ECO:0000256" key="7">
    <source>
        <dbReference type="ARBA" id="ARBA00022692"/>
    </source>
</evidence>
<evidence type="ECO:0000256" key="6">
    <source>
        <dbReference type="ARBA" id="ARBA00022679"/>
    </source>
</evidence>
<dbReference type="Gene3D" id="1.10.287.130">
    <property type="match status" value="1"/>
</dbReference>
<reference evidence="15 16" key="1">
    <citation type="submission" date="2023-10" db="EMBL/GenBank/DDBJ databases">
        <title>Niallia locisalis sp.nov. isolated from a salt pond sample.</title>
        <authorList>
            <person name="Li X.-J."/>
            <person name="Dong L."/>
        </authorList>
    </citation>
    <scope>NUCLEOTIDE SEQUENCE [LARGE SCALE GENOMIC DNA]</scope>
    <source>
        <strain evidence="15 16">DSM 29761</strain>
    </source>
</reference>
<dbReference type="EMBL" id="CP137640">
    <property type="protein sequence ID" value="WVX82976.1"/>
    <property type="molecule type" value="Genomic_DNA"/>
</dbReference>
<dbReference type="Proteomes" id="UP001357223">
    <property type="component" value="Chromosome"/>
</dbReference>
<keyword evidence="11 13" id="KW-1133">Transmembrane helix</keyword>
<keyword evidence="16" id="KW-1185">Reference proteome</keyword>
<evidence type="ECO:0000256" key="13">
    <source>
        <dbReference type="SAM" id="Phobius"/>
    </source>
</evidence>
<keyword evidence="10 15" id="KW-0067">ATP-binding</keyword>
<evidence type="ECO:0000256" key="8">
    <source>
        <dbReference type="ARBA" id="ARBA00022741"/>
    </source>
</evidence>
<dbReference type="InterPro" id="IPR036097">
    <property type="entry name" value="HisK_dim/P_sf"/>
</dbReference>
<dbReference type="SUPFAM" id="SSF55874">
    <property type="entry name" value="ATPase domain of HSP90 chaperone/DNA topoisomerase II/histidine kinase"/>
    <property type="match status" value="1"/>
</dbReference>
<dbReference type="EC" id="2.7.13.3" evidence="3"/>
<dbReference type="SMART" id="SM00388">
    <property type="entry name" value="HisKA"/>
    <property type="match status" value="1"/>
</dbReference>
<evidence type="ECO:0000256" key="11">
    <source>
        <dbReference type="ARBA" id="ARBA00022989"/>
    </source>
</evidence>
<dbReference type="Gene3D" id="3.30.450.20">
    <property type="entry name" value="PAS domain"/>
    <property type="match status" value="2"/>
</dbReference>
<dbReference type="GO" id="GO:0005524">
    <property type="term" value="F:ATP binding"/>
    <property type="evidence" value="ECO:0007669"/>
    <property type="project" value="UniProtKB-KW"/>
</dbReference>
<evidence type="ECO:0000256" key="1">
    <source>
        <dbReference type="ARBA" id="ARBA00000085"/>
    </source>
</evidence>
<dbReference type="InterPro" id="IPR003594">
    <property type="entry name" value="HATPase_dom"/>
</dbReference>
<keyword evidence="7 13" id="KW-0812">Transmembrane</keyword>
<evidence type="ECO:0000256" key="3">
    <source>
        <dbReference type="ARBA" id="ARBA00012438"/>
    </source>
</evidence>
<keyword evidence="13" id="KW-0472">Membrane</keyword>
<dbReference type="Pfam" id="PF00512">
    <property type="entry name" value="HisKA"/>
    <property type="match status" value="1"/>
</dbReference>
<evidence type="ECO:0000313" key="16">
    <source>
        <dbReference type="Proteomes" id="UP001357223"/>
    </source>
</evidence>